<reference evidence="1 2" key="1">
    <citation type="submission" date="2020-11" db="EMBL/GenBank/DDBJ databases">
        <title>Taxonomic investigation of Rahnella spp.</title>
        <authorList>
            <person name="Lee S.D."/>
        </authorList>
    </citation>
    <scope>NUCLEOTIDE SEQUENCE [LARGE SCALE GENOMIC DNA]</scope>
    <source>
        <strain evidence="1 2">SAP-10</strain>
    </source>
</reference>
<protein>
    <submittedName>
        <fullName evidence="1">Sugar ABC transporter</fullName>
    </submittedName>
</protein>
<dbReference type="EMBL" id="JADOBH010000003">
    <property type="protein sequence ID" value="MBF7957121.1"/>
    <property type="molecule type" value="Genomic_DNA"/>
</dbReference>
<organism evidence="1 2">
    <name type="scientific">Rahnella victoriana</name>
    <dbReference type="NCBI Taxonomy" id="1510570"/>
    <lineage>
        <taxon>Bacteria</taxon>
        <taxon>Pseudomonadati</taxon>
        <taxon>Pseudomonadota</taxon>
        <taxon>Gammaproteobacteria</taxon>
        <taxon>Enterobacterales</taxon>
        <taxon>Yersiniaceae</taxon>
        <taxon>Rahnella</taxon>
    </lineage>
</organism>
<evidence type="ECO:0000313" key="1">
    <source>
        <dbReference type="EMBL" id="MBF7957121.1"/>
    </source>
</evidence>
<gene>
    <name evidence="1" type="ORF">IV431_16320</name>
</gene>
<name>A0ABS0DTB5_9GAMM</name>
<comment type="caution">
    <text evidence="1">The sequence shown here is derived from an EMBL/GenBank/DDBJ whole genome shotgun (WGS) entry which is preliminary data.</text>
</comment>
<proteinExistence type="predicted"/>
<dbReference type="Proteomes" id="UP000600307">
    <property type="component" value="Unassembled WGS sequence"/>
</dbReference>
<keyword evidence="2" id="KW-1185">Reference proteome</keyword>
<sequence length="174" mass="19541">MFYTVECTYTDPESEESWNDFYSLEKLPALISVSGFSTSQRFKALTPGCPVYLAIHTVRDAQVIAGEEYRQKGGGSFARWQAYISDWHRNLYECAEPAPDVAEDELLLLSARPLNMAGTALRWPSREMQAAGLDACPAYRVAYVIPREKTGLFAGTADVYFYEPVTPQLRNPPL</sequence>
<accession>A0ABS0DTB5</accession>
<dbReference type="RefSeq" id="WP_131693684.1">
    <property type="nucleotide sequence ID" value="NZ_CBCSED010000008.1"/>
</dbReference>
<evidence type="ECO:0000313" key="2">
    <source>
        <dbReference type="Proteomes" id="UP000600307"/>
    </source>
</evidence>